<proteinExistence type="predicted"/>
<dbReference type="SUPFAM" id="SSF56349">
    <property type="entry name" value="DNA breaking-rejoining enzymes"/>
    <property type="match status" value="1"/>
</dbReference>
<reference evidence="2 3" key="1">
    <citation type="submission" date="2019-07" db="EMBL/GenBank/DDBJ databases">
        <title>Active sludge and wastewater microbial communities from Klosterneuburg, Austria.</title>
        <authorList>
            <person name="Wagner M."/>
        </authorList>
    </citation>
    <scope>NUCLEOTIDE SEQUENCE [LARGE SCALE GENOMIC DNA]</scope>
    <source>
        <strain evidence="2 3">Nm2</strain>
    </source>
</reference>
<sequence>MMLSAGENIAWVSQQMGHSNVLITARTYARWIPSNEQKGSKALNMFGQHLASIKNKSSNNQYPTRNMRGFESRLPNIPVFERLLG</sequence>
<dbReference type="GO" id="GO:0015074">
    <property type="term" value="P:DNA integration"/>
    <property type="evidence" value="ECO:0007669"/>
    <property type="project" value="InterPro"/>
</dbReference>
<dbReference type="InterPro" id="IPR013762">
    <property type="entry name" value="Integrase-like_cat_sf"/>
</dbReference>
<dbReference type="InterPro" id="IPR011010">
    <property type="entry name" value="DNA_brk_join_enz"/>
</dbReference>
<dbReference type="EMBL" id="VNHT01000023">
    <property type="protein sequence ID" value="TYP87770.1"/>
    <property type="molecule type" value="Genomic_DNA"/>
</dbReference>
<accession>A0A5D3YCI6</accession>
<evidence type="ECO:0008006" key="4">
    <source>
        <dbReference type="Google" id="ProtNLM"/>
    </source>
</evidence>
<evidence type="ECO:0000313" key="2">
    <source>
        <dbReference type="EMBL" id="TYP87770.1"/>
    </source>
</evidence>
<name>A0A5D3YCI6_9PROT</name>
<dbReference type="AlphaFoldDB" id="A0A5D3YCI6"/>
<dbReference type="Gene3D" id="1.10.443.10">
    <property type="entry name" value="Intergrase catalytic core"/>
    <property type="match status" value="1"/>
</dbReference>
<dbReference type="Proteomes" id="UP000324176">
    <property type="component" value="Unassembled WGS sequence"/>
</dbReference>
<comment type="caution">
    <text evidence="2">The sequence shown here is derived from an EMBL/GenBank/DDBJ whole genome shotgun (WGS) entry which is preliminary data.</text>
</comment>
<keyword evidence="1" id="KW-0233">DNA recombination</keyword>
<organism evidence="2 3">
    <name type="scientific">Nitrosomonas communis</name>
    <dbReference type="NCBI Taxonomy" id="44574"/>
    <lineage>
        <taxon>Bacteria</taxon>
        <taxon>Pseudomonadati</taxon>
        <taxon>Pseudomonadota</taxon>
        <taxon>Betaproteobacteria</taxon>
        <taxon>Nitrosomonadales</taxon>
        <taxon>Nitrosomonadaceae</taxon>
        <taxon>Nitrosomonas</taxon>
    </lineage>
</organism>
<evidence type="ECO:0000256" key="1">
    <source>
        <dbReference type="ARBA" id="ARBA00023172"/>
    </source>
</evidence>
<dbReference type="GO" id="GO:0003677">
    <property type="term" value="F:DNA binding"/>
    <property type="evidence" value="ECO:0007669"/>
    <property type="project" value="InterPro"/>
</dbReference>
<dbReference type="GO" id="GO:0006310">
    <property type="term" value="P:DNA recombination"/>
    <property type="evidence" value="ECO:0007669"/>
    <property type="project" value="UniProtKB-KW"/>
</dbReference>
<protein>
    <recommendedName>
        <fullName evidence="4">Integrase</fullName>
    </recommendedName>
</protein>
<evidence type="ECO:0000313" key="3">
    <source>
        <dbReference type="Proteomes" id="UP000324176"/>
    </source>
</evidence>
<gene>
    <name evidence="2" type="ORF">BCL69_10232</name>
</gene>